<dbReference type="Proteomes" id="UP001152173">
    <property type="component" value="Unassembled WGS sequence"/>
</dbReference>
<dbReference type="PANTHER" id="PTHR46438">
    <property type="entry name" value="ALPHA/BETA-HYDROLASES SUPERFAMILY PROTEIN"/>
    <property type="match status" value="1"/>
</dbReference>
<dbReference type="InterPro" id="IPR000073">
    <property type="entry name" value="AB_hydrolase_1"/>
</dbReference>
<accession>A0A9X3LFH0</accession>
<dbReference type="RefSeq" id="WP_269925070.1">
    <property type="nucleotide sequence ID" value="NZ_JAMKBJ010000001.1"/>
</dbReference>
<feature type="domain" description="AB hydrolase-1" evidence="1">
    <location>
        <begin position="25"/>
        <end position="280"/>
    </location>
</feature>
<keyword evidence="2" id="KW-0378">Hydrolase</keyword>
<dbReference type="Gene3D" id="3.40.50.1820">
    <property type="entry name" value="alpha/beta hydrolase"/>
    <property type="match status" value="1"/>
</dbReference>
<evidence type="ECO:0000313" key="3">
    <source>
        <dbReference type="Proteomes" id="UP001152173"/>
    </source>
</evidence>
<dbReference type="Pfam" id="PF00561">
    <property type="entry name" value="Abhydrolase_1"/>
    <property type="match status" value="1"/>
</dbReference>
<keyword evidence="3" id="KW-1185">Reference proteome</keyword>
<dbReference type="GO" id="GO:0016787">
    <property type="term" value="F:hydrolase activity"/>
    <property type="evidence" value="ECO:0007669"/>
    <property type="project" value="UniProtKB-KW"/>
</dbReference>
<protein>
    <submittedName>
        <fullName evidence="2">Alpha/beta hydrolase</fullName>
    </submittedName>
</protein>
<dbReference type="SUPFAM" id="SSF53474">
    <property type="entry name" value="alpha/beta-Hydrolases"/>
    <property type="match status" value="1"/>
</dbReference>
<dbReference type="PANTHER" id="PTHR46438:SF11">
    <property type="entry name" value="LIPASE-RELATED"/>
    <property type="match status" value="1"/>
</dbReference>
<reference evidence="2" key="1">
    <citation type="submission" date="2022-05" db="EMBL/GenBank/DDBJ databases">
        <authorList>
            <person name="Colautti A."/>
            <person name="Iacumin L."/>
        </authorList>
    </citation>
    <scope>NUCLEOTIDE SEQUENCE</scope>
    <source>
        <strain evidence="2">SK 55</strain>
    </source>
</reference>
<dbReference type="InterPro" id="IPR029058">
    <property type="entry name" value="AB_hydrolase_fold"/>
</dbReference>
<dbReference type="EMBL" id="JAMKBJ010000001">
    <property type="protein sequence ID" value="MCZ8535971.1"/>
    <property type="molecule type" value="Genomic_DNA"/>
</dbReference>
<evidence type="ECO:0000259" key="1">
    <source>
        <dbReference type="Pfam" id="PF00561"/>
    </source>
</evidence>
<comment type="caution">
    <text evidence="2">The sequence shown here is derived from an EMBL/GenBank/DDBJ whole genome shotgun (WGS) entry which is preliminary data.</text>
</comment>
<sequence length="294" mass="32900">MAMQKILLDNGETISYRERYGGEQVVVLVHGNMTSSQHWDVLMDALDPKYKLYALDLRGFGESSYHTRIQGIGDFASDLKGFVDALGLETFHLIGWSTGGAICMQFVADNPEYCEKLVLLASASTRGYPFFGTNPDGTPDFQTRLQTIEEVENDAGKTKAVQGLYDSQNREGLIGLWNALIYSHNQPEEKKYDEYVTDMLTQRNLADVYHSLNTFNISNLHNGLSQGTNQAKDINIPVLILRGDRDYVVSEAMTQEIVEDLGDNATYIPLTNSGHSPLIDDMPQLTQRIEEFLG</sequence>
<proteinExistence type="predicted"/>
<gene>
    <name evidence="2" type="ORF">M9R32_02045</name>
</gene>
<name>A0A9X3LFH0_9BACL</name>
<dbReference type="AlphaFoldDB" id="A0A9X3LFH0"/>
<dbReference type="PRINTS" id="PR00111">
    <property type="entry name" value="ABHYDROLASE"/>
</dbReference>
<organism evidence="2 3">
    <name type="scientific">Paenisporosarcina quisquiliarum</name>
    <dbReference type="NCBI Taxonomy" id="365346"/>
    <lineage>
        <taxon>Bacteria</taxon>
        <taxon>Bacillati</taxon>
        <taxon>Bacillota</taxon>
        <taxon>Bacilli</taxon>
        <taxon>Bacillales</taxon>
        <taxon>Caryophanaceae</taxon>
        <taxon>Paenisporosarcina</taxon>
    </lineage>
</organism>
<evidence type="ECO:0000313" key="2">
    <source>
        <dbReference type="EMBL" id="MCZ8535971.1"/>
    </source>
</evidence>